<dbReference type="Proteomes" id="UP001231587">
    <property type="component" value="Unassembled WGS sequence"/>
</dbReference>
<dbReference type="OrthoDB" id="9860061at2"/>
<evidence type="ECO:0000313" key="3">
    <source>
        <dbReference type="Proteomes" id="UP001138672"/>
    </source>
</evidence>
<dbReference type="Proteomes" id="UP001138672">
    <property type="component" value="Unassembled WGS sequence"/>
</dbReference>
<gene>
    <name evidence="1" type="ORF">J2Z56_000794</name>
    <name evidence="2" type="ORF">J2Z57_000087</name>
</gene>
<evidence type="ECO:0000313" key="2">
    <source>
        <dbReference type="EMBL" id="MDQ0333665.1"/>
    </source>
</evidence>
<dbReference type="EMBL" id="JAGGJQ010000002">
    <property type="protein sequence ID" value="MBP1838888.1"/>
    <property type="molecule type" value="Genomic_DNA"/>
</dbReference>
<proteinExistence type="predicted"/>
<name>A0A9X0YJ80_9FLAO</name>
<accession>A0A9X0YJ80</accession>
<evidence type="ECO:0000313" key="1">
    <source>
        <dbReference type="EMBL" id="MBP1838888.1"/>
    </source>
</evidence>
<dbReference type="RefSeq" id="WP_057783798.1">
    <property type="nucleotide sequence ID" value="NZ_JAGGJQ010000002.1"/>
</dbReference>
<dbReference type="AlphaFoldDB" id="A0A9X0YJ80"/>
<comment type="caution">
    <text evidence="1">The sequence shown here is derived from an EMBL/GenBank/DDBJ whole genome shotgun (WGS) entry which is preliminary data.</text>
</comment>
<reference evidence="1" key="1">
    <citation type="submission" date="2021-03" db="EMBL/GenBank/DDBJ databases">
        <title>Genomic Encyclopedia of Type Strains, Phase IV (KMG-IV): sequencing the most valuable type-strain genomes for metagenomic binning, comparative biology and taxonomic classification.</title>
        <authorList>
            <person name="Goeker M."/>
        </authorList>
    </citation>
    <scope>NUCLEOTIDE SEQUENCE</scope>
    <source>
        <strain evidence="1">DSM 15523</strain>
        <strain evidence="2 4">DSM 16476</strain>
    </source>
</reference>
<dbReference type="EMBL" id="JAUSUU010000001">
    <property type="protein sequence ID" value="MDQ0333665.1"/>
    <property type="molecule type" value="Genomic_DNA"/>
</dbReference>
<organism evidence="1 3">
    <name type="scientific">Formosa algae</name>
    <dbReference type="NCBI Taxonomy" id="225843"/>
    <lineage>
        <taxon>Bacteria</taxon>
        <taxon>Pseudomonadati</taxon>
        <taxon>Bacteroidota</taxon>
        <taxon>Flavobacteriia</taxon>
        <taxon>Flavobacteriales</taxon>
        <taxon>Flavobacteriaceae</taxon>
        <taxon>Formosa</taxon>
    </lineage>
</organism>
<protein>
    <submittedName>
        <fullName evidence="1">Uncharacterized protein</fullName>
    </submittedName>
</protein>
<sequence length="189" mass="22601">MIYNIEEIILQTQLLMTEFSIPTRDTWIGLNGKNWDDYYANGNSYQSKRHYNIIIKEDGYADTKYERGYSIPNFECSAYNICTIRIPKRLEAVMHPIIHETVHFLQVNRPELDSQYIDYNGSNLYEYISQRPELEAHFVQLKYIERFELERLNHNKEVKENFRKAIKQVSEFNENAIQIIMYSKELGII</sequence>
<evidence type="ECO:0000313" key="4">
    <source>
        <dbReference type="Proteomes" id="UP001231587"/>
    </source>
</evidence>
<keyword evidence="4" id="KW-1185">Reference proteome</keyword>